<evidence type="ECO:0000313" key="4">
    <source>
        <dbReference type="Proteomes" id="UP001595998"/>
    </source>
</evidence>
<gene>
    <name evidence="3" type="ORF">ACFOZ9_10865</name>
</gene>
<evidence type="ECO:0000313" key="3">
    <source>
        <dbReference type="EMBL" id="MFC4426718.1"/>
    </source>
</evidence>
<name>A0ABV8XSB2_9DEIO</name>
<dbReference type="PANTHER" id="PTHR21310:SF42">
    <property type="entry name" value="BIFUNCTIONAL AAC_APH"/>
    <property type="match status" value="1"/>
</dbReference>
<accession>A0ABV8XSB2</accession>
<comment type="caution">
    <text evidence="3">The sequence shown here is derived from an EMBL/GenBank/DDBJ whole genome shotgun (WGS) entry which is preliminary data.</text>
</comment>
<dbReference type="Proteomes" id="UP001595998">
    <property type="component" value="Unassembled WGS sequence"/>
</dbReference>
<sequence length="317" mass="35225">MYPNTASQAPVRLHADEVHTDVGLVGRLLQTQFLQWAHLPLTVFASAGSDHVLYRLGEDLAVRLPRRESATGQTEQDLIWLPRLAPALPLAVPEPLALGQPGEGFPWTWGIYRWLPGEPAFRKTLSNLTQAARDLARFIQALQAADPADGPVADPASLERGAPLRNRDAWTRENIGRLPDDLDHKALTTAWEAALQAPDWPDDPVWLHGDLQSGNLLAHEGRLRAVIDFGSLRRGIRPASWRWPGTGWMPQPGPRSGRCWHPTRPPGHGDAAGPSPSRQQKFPITCTRTPRWWSARATRCPRCWVTRHKTPPSGQNS</sequence>
<dbReference type="CDD" id="cd05155">
    <property type="entry name" value="APH_ChoK_like_1"/>
    <property type="match status" value="1"/>
</dbReference>
<dbReference type="EMBL" id="JBHSEH010000009">
    <property type="protein sequence ID" value="MFC4426718.1"/>
    <property type="molecule type" value="Genomic_DNA"/>
</dbReference>
<dbReference type="Gene3D" id="3.30.200.20">
    <property type="entry name" value="Phosphorylase Kinase, domain 1"/>
    <property type="match status" value="1"/>
</dbReference>
<evidence type="ECO:0000256" key="1">
    <source>
        <dbReference type="SAM" id="MobiDB-lite"/>
    </source>
</evidence>
<proteinExistence type="predicted"/>
<keyword evidence="4" id="KW-1185">Reference proteome</keyword>
<dbReference type="RefSeq" id="WP_380039470.1">
    <property type="nucleotide sequence ID" value="NZ_JBHSEH010000009.1"/>
</dbReference>
<evidence type="ECO:0000259" key="2">
    <source>
        <dbReference type="Pfam" id="PF01636"/>
    </source>
</evidence>
<feature type="region of interest" description="Disordered" evidence="1">
    <location>
        <begin position="244"/>
        <end position="282"/>
    </location>
</feature>
<dbReference type="SUPFAM" id="SSF56112">
    <property type="entry name" value="Protein kinase-like (PK-like)"/>
    <property type="match status" value="1"/>
</dbReference>
<dbReference type="InterPro" id="IPR051678">
    <property type="entry name" value="AGP_Transferase"/>
</dbReference>
<dbReference type="PANTHER" id="PTHR21310">
    <property type="entry name" value="AMINOGLYCOSIDE PHOSPHOTRANSFERASE-RELATED-RELATED"/>
    <property type="match status" value="1"/>
</dbReference>
<protein>
    <submittedName>
        <fullName evidence="3">Aminoglycoside phosphotransferase family protein</fullName>
        <ecNumber evidence="3">2.7.-.-</ecNumber>
    </submittedName>
</protein>
<organism evidence="3 4">
    <name type="scientific">Deinococcus navajonensis</name>
    <dbReference type="NCBI Taxonomy" id="309884"/>
    <lineage>
        <taxon>Bacteria</taxon>
        <taxon>Thermotogati</taxon>
        <taxon>Deinococcota</taxon>
        <taxon>Deinococci</taxon>
        <taxon>Deinococcales</taxon>
        <taxon>Deinococcaceae</taxon>
        <taxon>Deinococcus</taxon>
    </lineage>
</organism>
<keyword evidence="3" id="KW-0808">Transferase</keyword>
<dbReference type="InterPro" id="IPR011009">
    <property type="entry name" value="Kinase-like_dom_sf"/>
</dbReference>
<dbReference type="InterPro" id="IPR002575">
    <property type="entry name" value="Aminoglycoside_PTrfase"/>
</dbReference>
<dbReference type="EC" id="2.7.-.-" evidence="3"/>
<reference evidence="4" key="1">
    <citation type="journal article" date="2019" name="Int. J. Syst. Evol. Microbiol.">
        <title>The Global Catalogue of Microorganisms (GCM) 10K type strain sequencing project: providing services to taxonomists for standard genome sequencing and annotation.</title>
        <authorList>
            <consortium name="The Broad Institute Genomics Platform"/>
            <consortium name="The Broad Institute Genome Sequencing Center for Infectious Disease"/>
            <person name="Wu L."/>
            <person name="Ma J."/>
        </authorList>
    </citation>
    <scope>NUCLEOTIDE SEQUENCE [LARGE SCALE GENOMIC DNA]</scope>
    <source>
        <strain evidence="4">CCUG 56029</strain>
    </source>
</reference>
<feature type="domain" description="Aminoglycoside phosphotransferase" evidence="2">
    <location>
        <begin position="46"/>
        <end position="235"/>
    </location>
</feature>
<dbReference type="Gene3D" id="3.90.1200.10">
    <property type="match status" value="1"/>
</dbReference>
<dbReference type="Pfam" id="PF01636">
    <property type="entry name" value="APH"/>
    <property type="match status" value="1"/>
</dbReference>
<dbReference type="GO" id="GO:0016740">
    <property type="term" value="F:transferase activity"/>
    <property type="evidence" value="ECO:0007669"/>
    <property type="project" value="UniProtKB-KW"/>
</dbReference>